<dbReference type="PANTHER" id="PTHR30146">
    <property type="entry name" value="LACI-RELATED TRANSCRIPTIONAL REPRESSOR"/>
    <property type="match status" value="1"/>
</dbReference>
<organism evidence="5 6">
    <name type="scientific">Pedobacter steynii</name>
    <dbReference type="NCBI Taxonomy" id="430522"/>
    <lineage>
        <taxon>Bacteria</taxon>
        <taxon>Pseudomonadati</taxon>
        <taxon>Bacteroidota</taxon>
        <taxon>Sphingobacteriia</taxon>
        <taxon>Sphingobacteriales</taxon>
        <taxon>Sphingobacteriaceae</taxon>
        <taxon>Pedobacter</taxon>
    </lineage>
</organism>
<dbReference type="OrthoDB" id="9803256at2"/>
<dbReference type="RefSeq" id="WP_069380479.1">
    <property type="nucleotide sequence ID" value="NZ_CP017141.1"/>
</dbReference>
<keyword evidence="6" id="KW-1185">Reference proteome</keyword>
<dbReference type="Pfam" id="PF13377">
    <property type="entry name" value="Peripla_BP_3"/>
    <property type="match status" value="1"/>
</dbReference>
<dbReference type="GO" id="GO:0000976">
    <property type="term" value="F:transcription cis-regulatory region binding"/>
    <property type="evidence" value="ECO:0007669"/>
    <property type="project" value="TreeGrafter"/>
</dbReference>
<keyword evidence="2" id="KW-0238">DNA-binding</keyword>
<keyword evidence="3" id="KW-0804">Transcription</keyword>
<dbReference type="Gene3D" id="1.10.260.40">
    <property type="entry name" value="lambda repressor-like DNA-binding domains"/>
    <property type="match status" value="1"/>
</dbReference>
<dbReference type="Pfam" id="PF00356">
    <property type="entry name" value="LacI"/>
    <property type="match status" value="1"/>
</dbReference>
<dbReference type="GO" id="GO:0003700">
    <property type="term" value="F:DNA-binding transcription factor activity"/>
    <property type="evidence" value="ECO:0007669"/>
    <property type="project" value="TreeGrafter"/>
</dbReference>
<evidence type="ECO:0000259" key="4">
    <source>
        <dbReference type="PROSITE" id="PS50932"/>
    </source>
</evidence>
<dbReference type="InterPro" id="IPR028082">
    <property type="entry name" value="Peripla_BP_I"/>
</dbReference>
<evidence type="ECO:0000256" key="2">
    <source>
        <dbReference type="ARBA" id="ARBA00023125"/>
    </source>
</evidence>
<dbReference type="InterPro" id="IPR000843">
    <property type="entry name" value="HTH_LacI"/>
</dbReference>
<dbReference type="PROSITE" id="PS50932">
    <property type="entry name" value="HTH_LACI_2"/>
    <property type="match status" value="1"/>
</dbReference>
<protein>
    <submittedName>
        <fullName evidence="5">PurR family transcriptional regulator</fullName>
    </submittedName>
</protein>
<accession>A0A1D7QJG7</accession>
<evidence type="ECO:0000256" key="1">
    <source>
        <dbReference type="ARBA" id="ARBA00023015"/>
    </source>
</evidence>
<evidence type="ECO:0000313" key="6">
    <source>
        <dbReference type="Proteomes" id="UP000094313"/>
    </source>
</evidence>
<dbReference type="Gene3D" id="3.40.50.2300">
    <property type="match status" value="2"/>
</dbReference>
<dbReference type="SUPFAM" id="SSF53822">
    <property type="entry name" value="Periplasmic binding protein-like I"/>
    <property type="match status" value="1"/>
</dbReference>
<dbReference type="PANTHER" id="PTHR30146:SF109">
    <property type="entry name" value="HTH-TYPE TRANSCRIPTIONAL REGULATOR GALS"/>
    <property type="match status" value="1"/>
</dbReference>
<dbReference type="AlphaFoldDB" id="A0A1D7QJG7"/>
<feature type="domain" description="HTH lacI-type" evidence="4">
    <location>
        <begin position="11"/>
        <end position="64"/>
    </location>
</feature>
<dbReference type="EMBL" id="CP017141">
    <property type="protein sequence ID" value="AOM78815.1"/>
    <property type="molecule type" value="Genomic_DNA"/>
</dbReference>
<dbReference type="InterPro" id="IPR046335">
    <property type="entry name" value="LacI/GalR-like_sensor"/>
</dbReference>
<dbReference type="SUPFAM" id="SSF47413">
    <property type="entry name" value="lambda repressor-like DNA-binding domains"/>
    <property type="match status" value="1"/>
</dbReference>
<keyword evidence="1" id="KW-0805">Transcription regulation</keyword>
<dbReference type="Proteomes" id="UP000094313">
    <property type="component" value="Chromosome"/>
</dbReference>
<reference evidence="5 6" key="1">
    <citation type="submission" date="2016-08" db="EMBL/GenBank/DDBJ databases">
        <authorList>
            <person name="Seilhamer J.J."/>
        </authorList>
    </citation>
    <scope>NUCLEOTIDE SEQUENCE [LARGE SCALE GENOMIC DNA]</scope>
    <source>
        <strain evidence="5 6">DX4</strain>
    </source>
</reference>
<dbReference type="SMART" id="SM00354">
    <property type="entry name" value="HTH_LACI"/>
    <property type="match status" value="1"/>
</dbReference>
<dbReference type="CDD" id="cd01392">
    <property type="entry name" value="HTH_LacI"/>
    <property type="match status" value="1"/>
</dbReference>
<evidence type="ECO:0000256" key="3">
    <source>
        <dbReference type="ARBA" id="ARBA00023163"/>
    </source>
</evidence>
<sequence>MSKDKKPQENTILDIAEALKLSPATISRALNNHPHVKEKTKSDVLKMAAQLGYRRNQMASGLRSNKTHTVGLIVPRISMFFHAEVITTIQNSLHKHGYNLIICQSNDLLSMEQELAEILYSSRVDALIVACTLQPTDFSHFDKLVGSGIPVIFYDRVPLNTYNATFIKGDDFRGGYLATVHLIETGCKRIAHISGKLSSNLYQDRTAGYRKAMEQHKLSVNEEWVFHQELTHENAREAMTRMFEGETVPDALFCANDVTAIAALEFAKENGIVVPDDLKMIGYSNDPRTSIISPSISTIEQHPDKVGKRIVEVLMDLLKNGPEKPEVKARPHVIPVELIRRMSS</sequence>
<proteinExistence type="predicted"/>
<dbReference type="InterPro" id="IPR010982">
    <property type="entry name" value="Lambda_DNA-bd_dom_sf"/>
</dbReference>
<gene>
    <name evidence="5" type="ORF">BFS30_17520</name>
</gene>
<evidence type="ECO:0000313" key="5">
    <source>
        <dbReference type="EMBL" id="AOM78815.1"/>
    </source>
</evidence>
<name>A0A1D7QJG7_9SPHI</name>
<dbReference type="CDD" id="cd06267">
    <property type="entry name" value="PBP1_LacI_sugar_binding-like"/>
    <property type="match status" value="1"/>
</dbReference>
<dbReference type="KEGG" id="psty:BFS30_17520"/>